<dbReference type="Pfam" id="PF23651">
    <property type="entry name" value="TRAF_BTBD17"/>
    <property type="match status" value="1"/>
</dbReference>
<reference evidence="2" key="2">
    <citation type="journal article" date="2021" name="Genome Biol. Evol.">
        <title>Developing a high-quality reference genome for a parasitic bivalve with doubly uniparental inheritance (Bivalvia: Unionida).</title>
        <authorList>
            <person name="Smith C.H."/>
        </authorList>
    </citation>
    <scope>NUCLEOTIDE SEQUENCE</scope>
    <source>
        <strain evidence="2">CHS0354</strain>
        <tissue evidence="2">Mantle</tissue>
    </source>
</reference>
<name>A0AAE0T9F8_9BIVA</name>
<dbReference type="Proteomes" id="UP001195483">
    <property type="component" value="Unassembled WGS sequence"/>
</dbReference>
<dbReference type="InterPro" id="IPR000210">
    <property type="entry name" value="BTB/POZ_dom"/>
</dbReference>
<accession>A0AAE0T9F8</accession>
<evidence type="ECO:0000259" key="1">
    <source>
        <dbReference type="PROSITE" id="PS50097"/>
    </source>
</evidence>
<dbReference type="CDD" id="cd18493">
    <property type="entry name" value="BACK_BTBD17"/>
    <property type="match status" value="1"/>
</dbReference>
<organism evidence="2 3">
    <name type="scientific">Potamilus streckersoni</name>
    <dbReference type="NCBI Taxonomy" id="2493646"/>
    <lineage>
        <taxon>Eukaryota</taxon>
        <taxon>Metazoa</taxon>
        <taxon>Spiralia</taxon>
        <taxon>Lophotrochozoa</taxon>
        <taxon>Mollusca</taxon>
        <taxon>Bivalvia</taxon>
        <taxon>Autobranchia</taxon>
        <taxon>Heteroconchia</taxon>
        <taxon>Palaeoheterodonta</taxon>
        <taxon>Unionida</taxon>
        <taxon>Unionoidea</taxon>
        <taxon>Unionidae</taxon>
        <taxon>Ambleminae</taxon>
        <taxon>Lampsilini</taxon>
        <taxon>Potamilus</taxon>
    </lineage>
</organism>
<dbReference type="Gene3D" id="3.30.710.10">
    <property type="entry name" value="Potassium Channel Kv1.1, Chain A"/>
    <property type="match status" value="1"/>
</dbReference>
<dbReference type="InterPro" id="IPR056184">
    <property type="entry name" value="TRAF_BTBD17"/>
</dbReference>
<dbReference type="AlphaFoldDB" id="A0AAE0T9F8"/>
<evidence type="ECO:0000313" key="2">
    <source>
        <dbReference type="EMBL" id="KAK3605710.1"/>
    </source>
</evidence>
<dbReference type="Gene3D" id="1.25.40.420">
    <property type="match status" value="1"/>
</dbReference>
<comment type="caution">
    <text evidence="2">The sequence shown here is derived from an EMBL/GenBank/DDBJ whole genome shotgun (WGS) entry which is preliminary data.</text>
</comment>
<dbReference type="Pfam" id="PF00651">
    <property type="entry name" value="BTB"/>
    <property type="match status" value="1"/>
</dbReference>
<gene>
    <name evidence="2" type="ORF">CHS0354_013505</name>
</gene>
<dbReference type="PANTHER" id="PTHR24410:SF41">
    <property type="entry name" value="HL07962P"/>
    <property type="match status" value="1"/>
</dbReference>
<dbReference type="SMART" id="SM00875">
    <property type="entry name" value="BACK"/>
    <property type="match status" value="1"/>
</dbReference>
<dbReference type="EMBL" id="JAEAOA010000820">
    <property type="protein sequence ID" value="KAK3605710.1"/>
    <property type="molecule type" value="Genomic_DNA"/>
</dbReference>
<dbReference type="SUPFAM" id="SSF54695">
    <property type="entry name" value="POZ domain"/>
    <property type="match status" value="1"/>
</dbReference>
<dbReference type="PANTHER" id="PTHR24410">
    <property type="entry name" value="HL07962P-RELATED"/>
    <property type="match status" value="1"/>
</dbReference>
<dbReference type="InterPro" id="IPR011333">
    <property type="entry name" value="SKP1/BTB/POZ_sf"/>
</dbReference>
<sequence length="467" mass="53747">MEKATNFLHHEAIQPANDKSSGFFFDNSSAVLDKLSSLILDGDLSDIQLRVGRQAFNAHKLILCSRSDVFRTMLTSPTWPEAHTKQVVLKEDEECVEVFSIFLNYLYTGRVFLKESNALPILTLGDKYNVSDLSRACLEFMCTHCLPSASGYIVMWLQYAIFCGCRKLEDICQKFVLRNFQMIAQTPVFNLMHVDILCNFMKSSDVVVKDEFHLYLAVKGWFNAQTFTDKSERENLFQKVMNHIRFPMMQLDQLAYLEHDELVKEFKDFFLQKLFDAIKHRSLDTSPRCTKDKSTVNSSCLQYSARNYTNDTWSTTISVEKLNLLLPGEVQGAFFSTPFGGSSVDQHWDWHLNLYPKGIRFQQCLMIQAFSNKVIEETMYKTIRLSISSDKLERRAVSICVFVLASQDGTEYICSGVSKYMIFDKEKSLCNINDIVDFNELHKINSPFCVGEDKNTFKVLIIIKPMS</sequence>
<feature type="domain" description="BTB" evidence="1">
    <location>
        <begin position="45"/>
        <end position="115"/>
    </location>
</feature>
<reference evidence="2" key="3">
    <citation type="submission" date="2023-05" db="EMBL/GenBank/DDBJ databases">
        <authorList>
            <person name="Smith C.H."/>
        </authorList>
    </citation>
    <scope>NUCLEOTIDE SEQUENCE</scope>
    <source>
        <strain evidence="2">CHS0354</strain>
        <tissue evidence="2">Mantle</tissue>
    </source>
</reference>
<reference evidence="2" key="1">
    <citation type="journal article" date="2021" name="Genome Biol. Evol.">
        <title>A High-Quality Reference Genome for a Parasitic Bivalve with Doubly Uniparental Inheritance (Bivalvia: Unionida).</title>
        <authorList>
            <person name="Smith C.H."/>
        </authorList>
    </citation>
    <scope>NUCLEOTIDE SEQUENCE</scope>
    <source>
        <strain evidence="2">CHS0354</strain>
    </source>
</reference>
<proteinExistence type="predicted"/>
<dbReference type="SMART" id="SM00225">
    <property type="entry name" value="BTB"/>
    <property type="match status" value="1"/>
</dbReference>
<dbReference type="InterPro" id="IPR011705">
    <property type="entry name" value="BACK"/>
</dbReference>
<protein>
    <recommendedName>
        <fullName evidence="1">BTB domain-containing protein</fullName>
    </recommendedName>
</protein>
<dbReference type="PROSITE" id="PS50097">
    <property type="entry name" value="BTB"/>
    <property type="match status" value="1"/>
</dbReference>
<dbReference type="InterPro" id="IPR051481">
    <property type="entry name" value="BTB-POZ/Galectin-3-binding"/>
</dbReference>
<keyword evidence="3" id="KW-1185">Reference proteome</keyword>
<dbReference type="Pfam" id="PF07707">
    <property type="entry name" value="BACK"/>
    <property type="match status" value="1"/>
</dbReference>
<evidence type="ECO:0000313" key="3">
    <source>
        <dbReference type="Proteomes" id="UP001195483"/>
    </source>
</evidence>